<evidence type="ECO:0008006" key="5">
    <source>
        <dbReference type="Google" id="ProtNLM"/>
    </source>
</evidence>
<feature type="region of interest" description="Disordered" evidence="2">
    <location>
        <begin position="126"/>
        <end position="158"/>
    </location>
</feature>
<reference evidence="3 4" key="1">
    <citation type="journal article" date="2017" name="Nat. Ecol. Evol.">
        <title>Scallop genome provides insights into evolution of bilaterian karyotype and development.</title>
        <authorList>
            <person name="Wang S."/>
            <person name="Zhang J."/>
            <person name="Jiao W."/>
            <person name="Li J."/>
            <person name="Xun X."/>
            <person name="Sun Y."/>
            <person name="Guo X."/>
            <person name="Huan P."/>
            <person name="Dong B."/>
            <person name="Zhang L."/>
            <person name="Hu X."/>
            <person name="Sun X."/>
            <person name="Wang J."/>
            <person name="Zhao C."/>
            <person name="Wang Y."/>
            <person name="Wang D."/>
            <person name="Huang X."/>
            <person name="Wang R."/>
            <person name="Lv J."/>
            <person name="Li Y."/>
            <person name="Zhang Z."/>
            <person name="Liu B."/>
            <person name="Lu W."/>
            <person name="Hui Y."/>
            <person name="Liang J."/>
            <person name="Zhou Z."/>
            <person name="Hou R."/>
            <person name="Li X."/>
            <person name="Liu Y."/>
            <person name="Li H."/>
            <person name="Ning X."/>
            <person name="Lin Y."/>
            <person name="Zhao L."/>
            <person name="Xing Q."/>
            <person name="Dou J."/>
            <person name="Li Y."/>
            <person name="Mao J."/>
            <person name="Guo H."/>
            <person name="Dou H."/>
            <person name="Li T."/>
            <person name="Mu C."/>
            <person name="Jiang W."/>
            <person name="Fu Q."/>
            <person name="Fu X."/>
            <person name="Miao Y."/>
            <person name="Liu J."/>
            <person name="Yu Q."/>
            <person name="Li R."/>
            <person name="Liao H."/>
            <person name="Li X."/>
            <person name="Kong Y."/>
            <person name="Jiang Z."/>
            <person name="Chourrout D."/>
            <person name="Li R."/>
            <person name="Bao Z."/>
        </authorList>
    </citation>
    <scope>NUCLEOTIDE SEQUENCE [LARGE SCALE GENOMIC DNA]</scope>
    <source>
        <strain evidence="3 4">PY_sf001</strain>
    </source>
</reference>
<sequence length="431" mass="47311">MSGQPHQRVRRNASPIQTHRPIKAVIPFSLKSSPTRKSPVSSPTAGLILTRRSPDSRSSPERKSPNSPSFKVERPKPVKASASLRRTGSLEAICSPAAYLKGQWPSGDLLSTSHFMVDKYTQTEIPDELEVQHRGQKSNKKKRKSHRRSASFGHGDQLALIRQRLQRSKEGSKQQNELYKQPVPGNHLALSSTAPAVLQSFTRTSKPLGIPAHVIPKTNISRMQRNSVEGLSMEIEKLVLRPAYIEVTTDEDQVHDIPDGHRAPVNDILMLRGSGTRSVDTQTPSGCIDDTGSNGSRSQSISPAMPIIPGHLDTSRPSSITESSPREGDRLEKVEGEGCESPDNLFKVVSSPRPNKSYAFVREPPDGCEKVKVIDENGRPPKPSIKAPLLYCPIKPSQLVLKPREDSAFCPLSKCYISPEIIVKSQATGTT</sequence>
<name>A0A210PU28_MIZYE</name>
<dbReference type="AlphaFoldDB" id="A0A210PU28"/>
<comment type="caution">
    <text evidence="3">The sequence shown here is derived from an EMBL/GenBank/DDBJ whole genome shotgun (WGS) entry which is preliminary data.</text>
</comment>
<feature type="compositionally biased region" description="Polar residues" evidence="2">
    <location>
        <begin position="275"/>
        <end position="302"/>
    </location>
</feature>
<dbReference type="PANTHER" id="PTHR14972">
    <property type="entry name" value="AGAP011572-PA"/>
    <property type="match status" value="1"/>
</dbReference>
<feature type="region of interest" description="Disordered" evidence="2">
    <location>
        <begin position="275"/>
        <end position="341"/>
    </location>
</feature>
<feature type="compositionally biased region" description="Basic residues" evidence="2">
    <location>
        <begin position="134"/>
        <end position="149"/>
    </location>
</feature>
<dbReference type="InterPro" id="IPR026642">
    <property type="entry name" value="Glcci1/FAM117"/>
</dbReference>
<organism evidence="3 4">
    <name type="scientific">Mizuhopecten yessoensis</name>
    <name type="common">Japanese scallop</name>
    <name type="synonym">Patinopecten yessoensis</name>
    <dbReference type="NCBI Taxonomy" id="6573"/>
    <lineage>
        <taxon>Eukaryota</taxon>
        <taxon>Metazoa</taxon>
        <taxon>Spiralia</taxon>
        <taxon>Lophotrochozoa</taxon>
        <taxon>Mollusca</taxon>
        <taxon>Bivalvia</taxon>
        <taxon>Autobranchia</taxon>
        <taxon>Pteriomorphia</taxon>
        <taxon>Pectinida</taxon>
        <taxon>Pectinoidea</taxon>
        <taxon>Pectinidae</taxon>
        <taxon>Mizuhopecten</taxon>
    </lineage>
</organism>
<feature type="region of interest" description="Disordered" evidence="2">
    <location>
        <begin position="1"/>
        <end position="84"/>
    </location>
</feature>
<dbReference type="EMBL" id="NEDP02005493">
    <property type="protein sequence ID" value="OWF40010.1"/>
    <property type="molecule type" value="Genomic_DNA"/>
</dbReference>
<evidence type="ECO:0000256" key="2">
    <source>
        <dbReference type="SAM" id="MobiDB-lite"/>
    </source>
</evidence>
<evidence type="ECO:0000256" key="1">
    <source>
        <dbReference type="ARBA" id="ARBA00022553"/>
    </source>
</evidence>
<dbReference type="OrthoDB" id="10037581at2759"/>
<dbReference type="Pfam" id="PF15388">
    <property type="entry name" value="FAM117"/>
    <property type="match status" value="1"/>
</dbReference>
<feature type="compositionally biased region" description="Basic and acidic residues" evidence="2">
    <location>
        <begin position="52"/>
        <end position="64"/>
    </location>
</feature>
<proteinExistence type="predicted"/>
<evidence type="ECO:0000313" key="4">
    <source>
        <dbReference type="Proteomes" id="UP000242188"/>
    </source>
</evidence>
<dbReference type="Proteomes" id="UP000242188">
    <property type="component" value="Unassembled WGS sequence"/>
</dbReference>
<dbReference type="PANTHER" id="PTHR14972:SF8">
    <property type="entry name" value="GLUCOCORTICOID-INDUCED TRANSCRIPT 1 PROTEIN-LIKE ISOFORM X1"/>
    <property type="match status" value="1"/>
</dbReference>
<keyword evidence="4" id="KW-1185">Reference proteome</keyword>
<feature type="compositionally biased region" description="Polar residues" evidence="2">
    <location>
        <begin position="30"/>
        <end position="44"/>
    </location>
</feature>
<gene>
    <name evidence="3" type="ORF">KP79_PYT19699</name>
</gene>
<feature type="compositionally biased region" description="Basic and acidic residues" evidence="2">
    <location>
        <begin position="324"/>
        <end position="336"/>
    </location>
</feature>
<protein>
    <recommendedName>
        <fullName evidence="5">Glucocorticoid-induced transcript 1 protein</fullName>
    </recommendedName>
</protein>
<evidence type="ECO:0000313" key="3">
    <source>
        <dbReference type="EMBL" id="OWF40010.1"/>
    </source>
</evidence>
<keyword evidence="1" id="KW-0597">Phosphoprotein</keyword>
<accession>A0A210PU28</accession>